<protein>
    <submittedName>
        <fullName evidence="1">Uncharacterized protein</fullName>
    </submittedName>
</protein>
<keyword evidence="2" id="KW-1185">Reference proteome</keyword>
<sequence>MTESASPRSTVPRMTVLGVQPGEPPYRLVEIGGELVGQAHSLADVLDIAHRAGLGRLDLDDPDDVRWVGGDKFTWFPGLWG</sequence>
<reference evidence="1 2" key="1">
    <citation type="submission" date="2020-09" db="EMBL/GenBank/DDBJ databases">
        <title>Biosynthesis of the nuclear factor of activated T cells inhibitor NFAT-133 and its congeners in Streptomyces pactum.</title>
        <authorList>
            <person name="Zhou W."/>
            <person name="Posri P."/>
            <person name="Abugrain M.E."/>
            <person name="Weisberg A.J."/>
            <person name="Chang J.H."/>
            <person name="Mahmud T."/>
        </authorList>
    </citation>
    <scope>NUCLEOTIDE SEQUENCE [LARGE SCALE GENOMIC DNA]</scope>
    <source>
        <strain evidence="1 2">ATCC 27456</strain>
    </source>
</reference>
<gene>
    <name evidence="1" type="ORF">IHE55_22195</name>
</gene>
<accession>A0ABS0NQ40</accession>
<proteinExistence type="predicted"/>
<evidence type="ECO:0000313" key="2">
    <source>
        <dbReference type="Proteomes" id="UP000807371"/>
    </source>
</evidence>
<organism evidence="1 2">
    <name type="scientific">Streptomyces pactum</name>
    <dbReference type="NCBI Taxonomy" id="68249"/>
    <lineage>
        <taxon>Bacteria</taxon>
        <taxon>Bacillati</taxon>
        <taxon>Actinomycetota</taxon>
        <taxon>Actinomycetes</taxon>
        <taxon>Kitasatosporales</taxon>
        <taxon>Streptomycetaceae</taxon>
        <taxon>Streptomyces</taxon>
    </lineage>
</organism>
<dbReference type="EMBL" id="JACYXC010000001">
    <property type="protein sequence ID" value="MBH5337320.1"/>
    <property type="molecule type" value="Genomic_DNA"/>
</dbReference>
<comment type="caution">
    <text evidence="1">The sequence shown here is derived from an EMBL/GenBank/DDBJ whole genome shotgun (WGS) entry which is preliminary data.</text>
</comment>
<name>A0ABS0NQ40_9ACTN</name>
<dbReference type="Proteomes" id="UP000807371">
    <property type="component" value="Unassembled WGS sequence"/>
</dbReference>
<evidence type="ECO:0000313" key="1">
    <source>
        <dbReference type="EMBL" id="MBH5337320.1"/>
    </source>
</evidence>
<dbReference type="RefSeq" id="WP_197990627.1">
    <property type="nucleotide sequence ID" value="NZ_JACYXC010000001.1"/>
</dbReference>